<gene>
    <name evidence="8" type="ORF">EJ06DRAFT_585433</name>
</gene>
<evidence type="ECO:0000256" key="3">
    <source>
        <dbReference type="ARBA" id="ARBA00022840"/>
    </source>
</evidence>
<keyword evidence="1" id="KW-0493">Microtubule</keyword>
<feature type="coiled-coil region" evidence="6">
    <location>
        <begin position="487"/>
        <end position="521"/>
    </location>
</feature>
<dbReference type="InterPro" id="IPR036961">
    <property type="entry name" value="Kinesin_motor_dom_sf"/>
</dbReference>
<evidence type="ECO:0000256" key="1">
    <source>
        <dbReference type="ARBA" id="ARBA00022701"/>
    </source>
</evidence>
<dbReference type="InterPro" id="IPR027417">
    <property type="entry name" value="P-loop_NTPase"/>
</dbReference>
<dbReference type="PROSITE" id="PS50067">
    <property type="entry name" value="KINESIN_MOTOR_2"/>
    <property type="match status" value="1"/>
</dbReference>
<dbReference type="GO" id="GO:0003777">
    <property type="term" value="F:microtubule motor activity"/>
    <property type="evidence" value="ECO:0007669"/>
    <property type="project" value="InterPro"/>
</dbReference>
<keyword evidence="3 5" id="KW-0067">ATP-binding</keyword>
<dbReference type="Pfam" id="PF00225">
    <property type="entry name" value="Kinesin"/>
    <property type="match status" value="1"/>
</dbReference>
<sequence>MDSPSKTSTSLFEVYLRLRPSVSSVADRFLDVEAEEDFPRHITIKPPLTDHRKRAVERFAFTRVFEEDAAQLDLFEGVGALPLIQGVVGADGREGRDGLLATLGVTGSGKSHTILGSKSQRGLTQMMLDVLFQSIADNIVSYSSAAFAYDSLARSDVSEAHMLPASTFLDQLYGDSHSMRGSCSRAQTPMPETSFMSVATSKQKIPRPSCLPQAPDMTGFEVPIDSRSEYAVVISMYEVYNDRIYDLLAGTTPSMKHNAQRRRPLLFKSTELSPDRKVVAGLKKIVCFSLEEAVMVLETGLTERRVAGTGSNAVSSRSHGFFCLEIKKRDRVTKDSWKSGALTVVDLAGSERARQAKTAGATLAEAGKINESLMYLGQCMQMQSDNQDSNKSNIVPFRQCKLTELLFSNSYPSSSAASFNHHHAHRQPQKAIMIVTADPLGDFNATSQILRYSALAREVTVPRIPSTTSTILAGPTSTRVEYPDLTGSANAAELEAAQREIQRLTEEVDVLTLMLAEEKTRREEVEDSWRASEERLVSMEQDIRDECFEEMDARLEAERRRWKSAWDEEADKNDERMDRKLEILAKGIRIYEDPDPGLEGRVCELESENEALRRKIDMLEREAQLKSPSKKQRILKAKKWEAEAGLKSP</sequence>
<name>A0A6G1HJV4_9PEZI</name>
<reference evidence="8" key="1">
    <citation type="journal article" date="2020" name="Stud. Mycol.">
        <title>101 Dothideomycetes genomes: a test case for predicting lifestyles and emergence of pathogens.</title>
        <authorList>
            <person name="Haridas S."/>
            <person name="Albert R."/>
            <person name="Binder M."/>
            <person name="Bloem J."/>
            <person name="Labutti K."/>
            <person name="Salamov A."/>
            <person name="Andreopoulos B."/>
            <person name="Baker S."/>
            <person name="Barry K."/>
            <person name="Bills G."/>
            <person name="Bluhm B."/>
            <person name="Cannon C."/>
            <person name="Castanera R."/>
            <person name="Culley D."/>
            <person name="Daum C."/>
            <person name="Ezra D."/>
            <person name="Gonzalez J."/>
            <person name="Henrissat B."/>
            <person name="Kuo A."/>
            <person name="Liang C."/>
            <person name="Lipzen A."/>
            <person name="Lutzoni F."/>
            <person name="Magnuson J."/>
            <person name="Mondo S."/>
            <person name="Nolan M."/>
            <person name="Ohm R."/>
            <person name="Pangilinan J."/>
            <person name="Park H.-J."/>
            <person name="Ramirez L."/>
            <person name="Alfaro M."/>
            <person name="Sun H."/>
            <person name="Tritt A."/>
            <person name="Yoshinaga Y."/>
            <person name="Zwiers L.-H."/>
            <person name="Turgeon B."/>
            <person name="Goodwin S."/>
            <person name="Spatafora J."/>
            <person name="Crous P."/>
            <person name="Grigoriev I."/>
        </authorList>
    </citation>
    <scope>NUCLEOTIDE SEQUENCE</scope>
    <source>
        <strain evidence="8">CBS 262.69</strain>
    </source>
</reference>
<evidence type="ECO:0000313" key="9">
    <source>
        <dbReference type="Proteomes" id="UP000799640"/>
    </source>
</evidence>
<feature type="binding site" evidence="5">
    <location>
        <begin position="104"/>
        <end position="111"/>
    </location>
    <ligand>
        <name>ATP</name>
        <dbReference type="ChEBI" id="CHEBI:30616"/>
    </ligand>
</feature>
<feature type="domain" description="Kinesin motor" evidence="7">
    <location>
        <begin position="11"/>
        <end position="459"/>
    </location>
</feature>
<dbReference type="InterPro" id="IPR001752">
    <property type="entry name" value="Kinesin_motor_dom"/>
</dbReference>
<dbReference type="Gene3D" id="3.40.850.10">
    <property type="entry name" value="Kinesin motor domain"/>
    <property type="match status" value="2"/>
</dbReference>
<dbReference type="GO" id="GO:0005874">
    <property type="term" value="C:microtubule"/>
    <property type="evidence" value="ECO:0007669"/>
    <property type="project" value="UniProtKB-KW"/>
</dbReference>
<dbReference type="SUPFAM" id="SSF52540">
    <property type="entry name" value="P-loop containing nucleoside triphosphate hydrolases"/>
    <property type="match status" value="1"/>
</dbReference>
<evidence type="ECO:0000256" key="4">
    <source>
        <dbReference type="ARBA" id="ARBA00023175"/>
    </source>
</evidence>
<dbReference type="GO" id="GO:0016887">
    <property type="term" value="F:ATP hydrolysis activity"/>
    <property type="evidence" value="ECO:0007669"/>
    <property type="project" value="TreeGrafter"/>
</dbReference>
<keyword evidence="4 5" id="KW-0505">Motor protein</keyword>
<dbReference type="GO" id="GO:0008017">
    <property type="term" value="F:microtubule binding"/>
    <property type="evidence" value="ECO:0007669"/>
    <property type="project" value="InterPro"/>
</dbReference>
<dbReference type="InterPro" id="IPR027640">
    <property type="entry name" value="Kinesin-like_fam"/>
</dbReference>
<dbReference type="PANTHER" id="PTHR24115">
    <property type="entry name" value="KINESIN-RELATED"/>
    <property type="match status" value="1"/>
</dbReference>
<evidence type="ECO:0000256" key="6">
    <source>
        <dbReference type="SAM" id="Coils"/>
    </source>
</evidence>
<keyword evidence="9" id="KW-1185">Reference proteome</keyword>
<keyword evidence="2 5" id="KW-0547">Nucleotide-binding</keyword>
<proteinExistence type="inferred from homology"/>
<dbReference type="GO" id="GO:0007018">
    <property type="term" value="P:microtubule-based movement"/>
    <property type="evidence" value="ECO:0007669"/>
    <property type="project" value="InterPro"/>
</dbReference>
<dbReference type="Proteomes" id="UP000799640">
    <property type="component" value="Unassembled WGS sequence"/>
</dbReference>
<evidence type="ECO:0000259" key="7">
    <source>
        <dbReference type="PROSITE" id="PS50067"/>
    </source>
</evidence>
<accession>A0A6G1HJV4</accession>
<dbReference type="SMART" id="SM00129">
    <property type="entry name" value="KISc"/>
    <property type="match status" value="1"/>
</dbReference>
<protein>
    <submittedName>
        <fullName evidence="8">Kinesin</fullName>
    </submittedName>
</protein>
<dbReference type="OrthoDB" id="123929at2759"/>
<dbReference type="GO" id="GO:0005524">
    <property type="term" value="F:ATP binding"/>
    <property type="evidence" value="ECO:0007669"/>
    <property type="project" value="UniProtKB-UniRule"/>
</dbReference>
<keyword evidence="6" id="KW-0175">Coiled coil</keyword>
<evidence type="ECO:0000256" key="2">
    <source>
        <dbReference type="ARBA" id="ARBA00022741"/>
    </source>
</evidence>
<dbReference type="PANTHER" id="PTHR24115:SF1008">
    <property type="entry name" value="KINESIN-LIKE PROTEIN SUBITO"/>
    <property type="match status" value="1"/>
</dbReference>
<comment type="similarity">
    <text evidence="5">Belongs to the TRAFAC class myosin-kinesin ATPase superfamily. Kinesin family.</text>
</comment>
<evidence type="ECO:0000313" key="8">
    <source>
        <dbReference type="EMBL" id="KAF2396184.1"/>
    </source>
</evidence>
<dbReference type="AlphaFoldDB" id="A0A6G1HJV4"/>
<organism evidence="8 9">
    <name type="scientific">Trichodelitschia bisporula</name>
    <dbReference type="NCBI Taxonomy" id="703511"/>
    <lineage>
        <taxon>Eukaryota</taxon>
        <taxon>Fungi</taxon>
        <taxon>Dikarya</taxon>
        <taxon>Ascomycota</taxon>
        <taxon>Pezizomycotina</taxon>
        <taxon>Dothideomycetes</taxon>
        <taxon>Dothideomycetes incertae sedis</taxon>
        <taxon>Phaeotrichales</taxon>
        <taxon>Phaeotrichaceae</taxon>
        <taxon>Trichodelitschia</taxon>
    </lineage>
</organism>
<dbReference type="EMBL" id="ML996708">
    <property type="protein sequence ID" value="KAF2396184.1"/>
    <property type="molecule type" value="Genomic_DNA"/>
</dbReference>
<evidence type="ECO:0000256" key="5">
    <source>
        <dbReference type="PROSITE-ProRule" id="PRU00283"/>
    </source>
</evidence>
<dbReference type="FunFam" id="3.40.850.10:FF:000091">
    <property type="entry name" value="Kinesin family protein"/>
    <property type="match status" value="1"/>
</dbReference>
<dbReference type="GO" id="GO:0005634">
    <property type="term" value="C:nucleus"/>
    <property type="evidence" value="ECO:0007669"/>
    <property type="project" value="TreeGrafter"/>
</dbReference>
<dbReference type="PRINTS" id="PR00380">
    <property type="entry name" value="KINESINHEAVY"/>
</dbReference>
<dbReference type="GO" id="GO:0005871">
    <property type="term" value="C:kinesin complex"/>
    <property type="evidence" value="ECO:0007669"/>
    <property type="project" value="TreeGrafter"/>
</dbReference>